<dbReference type="CDD" id="cd06260">
    <property type="entry name" value="DUF820-like"/>
    <property type="match status" value="1"/>
</dbReference>
<dbReference type="RefSeq" id="WP_190828597.1">
    <property type="nucleotide sequence ID" value="NZ_CAWPPI010000049.1"/>
</dbReference>
<sequence length="213" mass="24618">MLLEIKRLVVPPGQRVLLKDVSWQEFEAILEELGEQRAARVAYDHGILEIMSPLPEHEINKVLITNFIEILLEELDIEFLPLGSTTFKNQFIAQGIEPDNCFYIQNEAVIRGKDRLDLTVDPPPDLALEVDITSRTHPSIYEGLGVPELWRFEKGNLQINVRQEGKYVEFSSSPNFPNFPLTQVIPEYLKKCRSEGRNKTMRAFRAWVRKQIN</sequence>
<dbReference type="InterPro" id="IPR008538">
    <property type="entry name" value="Uma2"/>
</dbReference>
<dbReference type="PANTHER" id="PTHR47152">
    <property type="entry name" value="SLR2084 PROTEIN-RELATED"/>
    <property type="match status" value="1"/>
</dbReference>
<dbReference type="EMBL" id="JACXAE010000049">
    <property type="protein sequence ID" value="MBD2773164.1"/>
    <property type="molecule type" value="Genomic_DNA"/>
</dbReference>
<evidence type="ECO:0000259" key="1">
    <source>
        <dbReference type="Pfam" id="PF05685"/>
    </source>
</evidence>
<evidence type="ECO:0000313" key="3">
    <source>
        <dbReference type="Proteomes" id="UP000629098"/>
    </source>
</evidence>
<organism evidence="2 3">
    <name type="scientific">Iningainema tapete BLCC-T55</name>
    <dbReference type="NCBI Taxonomy" id="2748662"/>
    <lineage>
        <taxon>Bacteria</taxon>
        <taxon>Bacillati</taxon>
        <taxon>Cyanobacteriota</taxon>
        <taxon>Cyanophyceae</taxon>
        <taxon>Nostocales</taxon>
        <taxon>Scytonemataceae</taxon>
        <taxon>Iningainema tapete</taxon>
    </lineage>
</organism>
<keyword evidence="2" id="KW-0540">Nuclease</keyword>
<keyword evidence="3" id="KW-1185">Reference proteome</keyword>
<evidence type="ECO:0000313" key="2">
    <source>
        <dbReference type="EMBL" id="MBD2773164.1"/>
    </source>
</evidence>
<dbReference type="InterPro" id="IPR012296">
    <property type="entry name" value="Nuclease_put_TT1808"/>
</dbReference>
<dbReference type="Proteomes" id="UP000629098">
    <property type="component" value="Unassembled WGS sequence"/>
</dbReference>
<dbReference type="PANTHER" id="PTHR47152:SF1">
    <property type="entry name" value="SLL1186 PROTEIN"/>
    <property type="match status" value="1"/>
</dbReference>
<dbReference type="Pfam" id="PF05685">
    <property type="entry name" value="Uma2"/>
    <property type="match status" value="1"/>
</dbReference>
<accession>A0A8J6XKE7</accession>
<gene>
    <name evidence="2" type="ORF">ICL16_14085</name>
</gene>
<dbReference type="AlphaFoldDB" id="A0A8J6XKE7"/>
<protein>
    <submittedName>
        <fullName evidence="2">Uma2 family endonuclease</fullName>
    </submittedName>
</protein>
<keyword evidence="2" id="KW-0255">Endonuclease</keyword>
<comment type="caution">
    <text evidence="2">The sequence shown here is derived from an EMBL/GenBank/DDBJ whole genome shotgun (WGS) entry which is preliminary data.</text>
</comment>
<reference evidence="2" key="1">
    <citation type="submission" date="2020-09" db="EMBL/GenBank/DDBJ databases">
        <title>Iningainema tapete sp. nov. (Scytonemataceae, Cyanobacteria) from greenhouses in central Florida (USA) produces two types of nodularin with biosynthetic potential for microcystin-LR and anabaenopeptins.</title>
        <authorList>
            <person name="Berthold D.E."/>
            <person name="Lefler F.W."/>
            <person name="Huang I.-S."/>
            <person name="Abdulla H."/>
            <person name="Zimba P.V."/>
            <person name="Laughinghouse H.D. IV."/>
        </authorList>
    </citation>
    <scope>NUCLEOTIDE SEQUENCE</scope>
    <source>
        <strain evidence="2">BLCCT55</strain>
    </source>
</reference>
<keyword evidence="2" id="KW-0378">Hydrolase</keyword>
<feature type="domain" description="Putative restriction endonuclease" evidence="1">
    <location>
        <begin position="23"/>
        <end position="186"/>
    </location>
</feature>
<dbReference type="GO" id="GO:0004519">
    <property type="term" value="F:endonuclease activity"/>
    <property type="evidence" value="ECO:0007669"/>
    <property type="project" value="UniProtKB-KW"/>
</dbReference>
<name>A0A8J6XKE7_9CYAN</name>
<dbReference type="Gene3D" id="3.90.1570.10">
    <property type="entry name" value="tt1808, chain A"/>
    <property type="match status" value="1"/>
</dbReference>
<proteinExistence type="predicted"/>